<name>F7A9P4_CIOIN</name>
<dbReference type="Pfam" id="PF08163">
    <property type="entry name" value="DNAPKcs_CC3"/>
    <property type="match status" value="1"/>
</dbReference>
<keyword evidence="3" id="KW-1185">Reference proteome</keyword>
<dbReference type="InterPro" id="IPR012582">
    <property type="entry name" value="DNAPKcs_CC3"/>
</dbReference>
<dbReference type="GeneTree" id="ENSGT00940000155633"/>
<dbReference type="InterPro" id="IPR039600">
    <property type="entry name" value="TANGO6/Rtp1"/>
</dbReference>
<dbReference type="PANTHER" id="PTHR20959">
    <property type="entry name" value="TRANSPORT AND GOLGI ORGANIZATION PROTEIN 6 FAMILY MEMBER"/>
    <property type="match status" value="1"/>
</dbReference>
<feature type="domain" description="DNA-dependent protein kinase catalytic subunit CC3" evidence="1">
    <location>
        <begin position="1"/>
        <end position="187"/>
    </location>
</feature>
<evidence type="ECO:0000259" key="1">
    <source>
        <dbReference type="SMART" id="SM01344"/>
    </source>
</evidence>
<dbReference type="GO" id="GO:0009306">
    <property type="term" value="P:protein secretion"/>
    <property type="evidence" value="ECO:0000318"/>
    <property type="project" value="GO_Central"/>
</dbReference>
<dbReference type="Pfam" id="PF19704">
    <property type="entry name" value="DNAPKcs_CC5"/>
    <property type="match status" value="1"/>
</dbReference>
<accession>F7A9P4</accession>
<sequence>MASLAGSSLSEEISVFDRNRSLVVPNTSSANISSMSVTNSTDEFENTDSQPAIATTFSGNFVELEVDSLNEHECMPALVGLITHMHENNIGFPEEEKEEESSLPSWMSSIHKKLSSSSTSKNVRLFIAKLIINCEQYFRPYAAHWITPLAQLILREDCGVNGIDTMVCDILVTVLSWNNIAVPEDSVEGKSLVRGLLEQLSRRIHHNNRAIIRHNLDLIKTTLECWGERVRGGVDPNIVYQLCESNDVDLKENFAGLQLLGAFLVNKCSPFAGEYTLDVDREQYYQRIFRNMRFKRKEIYDAASEVAGLTLNYITNVEKEENGNVHEMVRNNLSALFKNPKTQDIFITCLHKVSMHFPPMVDNFVSAVTGLLPKMHGDLRTFCYEIINQRASHIEDLYQQLDMKNLITNFSVGGDPLQLASLRICSKLVMATIINTGESPTDQQYKIVLQFLPEIFKVFSKHSNPICRKEAFELAMMLYDHQKSLSSTDQHSEIMKLSKIFLLKCLSDPEELLRNRAMNFWSDESRLPITPIHKVSGIFQDLYDSSLEESRFLCNAVGLILQSTSLSPDFDRAIFDLPLSECVFQEYEIDNSWRHQYASLVPMFVETLGNSSGDVTSRKQNPNRILATQQDLQFTATVEGGKSSYNWMTGSSLDTFSSLAVGDHQKSSLLASSITSPASYRRLGRKLVTDKPGPEFGKVDLVKQEGQKKKQRGFGVNIDVQRLRRR</sequence>
<dbReference type="OMA" id="RTIFATW"/>
<dbReference type="GO" id="GO:0005634">
    <property type="term" value="C:nucleus"/>
    <property type="evidence" value="ECO:0007669"/>
    <property type="project" value="InterPro"/>
</dbReference>
<evidence type="ECO:0000313" key="3">
    <source>
        <dbReference type="Proteomes" id="UP000008144"/>
    </source>
</evidence>
<dbReference type="Proteomes" id="UP000008144">
    <property type="component" value="Chromosome 3"/>
</dbReference>
<dbReference type="EMBL" id="EAAA01001724">
    <property type="status" value="NOT_ANNOTATED_CDS"/>
    <property type="molecule type" value="Genomic_DNA"/>
</dbReference>
<dbReference type="SUPFAM" id="SSF48371">
    <property type="entry name" value="ARM repeat"/>
    <property type="match status" value="1"/>
</dbReference>
<dbReference type="HOGENOM" id="CLU_381566_0_0_1"/>
<dbReference type="SMART" id="SM01344">
    <property type="entry name" value="NUC194"/>
    <property type="match status" value="1"/>
</dbReference>
<dbReference type="Ensembl" id="ENSCINT00000023884.2">
    <property type="protein sequence ID" value="ENSCINP00000023638.2"/>
    <property type="gene ID" value="ENSCING00000012733.2"/>
</dbReference>
<reference evidence="2" key="3">
    <citation type="submission" date="2025-08" db="UniProtKB">
        <authorList>
            <consortium name="Ensembl"/>
        </authorList>
    </citation>
    <scope>IDENTIFICATION</scope>
</reference>
<dbReference type="AlphaFoldDB" id="F7A9P4"/>
<reference evidence="2" key="4">
    <citation type="submission" date="2025-09" db="UniProtKB">
        <authorList>
            <consortium name="Ensembl"/>
        </authorList>
    </citation>
    <scope>IDENTIFICATION</scope>
</reference>
<proteinExistence type="predicted"/>
<dbReference type="GO" id="GO:0006303">
    <property type="term" value="P:double-strand break repair via nonhomologous end joining"/>
    <property type="evidence" value="ECO:0007669"/>
    <property type="project" value="InterPro"/>
</dbReference>
<dbReference type="PANTHER" id="PTHR20959:SF1">
    <property type="entry name" value="TRANSPORT AND GOLGI ORGANIZATION PROTEIN 6 HOMOLOG"/>
    <property type="match status" value="1"/>
</dbReference>
<organism evidence="2 3">
    <name type="scientific">Ciona intestinalis</name>
    <name type="common">Transparent sea squirt</name>
    <name type="synonym">Ascidia intestinalis</name>
    <dbReference type="NCBI Taxonomy" id="7719"/>
    <lineage>
        <taxon>Eukaryota</taxon>
        <taxon>Metazoa</taxon>
        <taxon>Chordata</taxon>
        <taxon>Tunicata</taxon>
        <taxon>Ascidiacea</taxon>
        <taxon>Phlebobranchia</taxon>
        <taxon>Cionidae</taxon>
        <taxon>Ciona</taxon>
    </lineage>
</organism>
<reference evidence="3" key="1">
    <citation type="journal article" date="2002" name="Science">
        <title>The draft genome of Ciona intestinalis: insights into chordate and vertebrate origins.</title>
        <authorList>
            <person name="Dehal P."/>
            <person name="Satou Y."/>
            <person name="Campbell R.K."/>
            <person name="Chapman J."/>
            <person name="Degnan B."/>
            <person name="De Tomaso A."/>
            <person name="Davidson B."/>
            <person name="Di Gregorio A."/>
            <person name="Gelpke M."/>
            <person name="Goodstein D.M."/>
            <person name="Harafuji N."/>
            <person name="Hastings K.E."/>
            <person name="Ho I."/>
            <person name="Hotta K."/>
            <person name="Huang W."/>
            <person name="Kawashima T."/>
            <person name="Lemaire P."/>
            <person name="Martinez D."/>
            <person name="Meinertzhagen I.A."/>
            <person name="Necula S."/>
            <person name="Nonaka M."/>
            <person name="Putnam N."/>
            <person name="Rash S."/>
            <person name="Saiga H."/>
            <person name="Satake M."/>
            <person name="Terry A."/>
            <person name="Yamada L."/>
            <person name="Wang H.G."/>
            <person name="Awazu S."/>
            <person name="Azumi K."/>
            <person name="Boore J."/>
            <person name="Branno M."/>
            <person name="Chin-Bow S."/>
            <person name="DeSantis R."/>
            <person name="Doyle S."/>
            <person name="Francino P."/>
            <person name="Keys D.N."/>
            <person name="Haga S."/>
            <person name="Hayashi H."/>
            <person name="Hino K."/>
            <person name="Imai K.S."/>
            <person name="Inaba K."/>
            <person name="Kano S."/>
            <person name="Kobayashi K."/>
            <person name="Kobayashi M."/>
            <person name="Lee B.I."/>
            <person name="Makabe K.W."/>
            <person name="Manohar C."/>
            <person name="Matassi G."/>
            <person name="Medina M."/>
            <person name="Mochizuki Y."/>
            <person name="Mount S."/>
            <person name="Morishita T."/>
            <person name="Miura S."/>
            <person name="Nakayama A."/>
            <person name="Nishizaka S."/>
            <person name="Nomoto H."/>
            <person name="Ohta F."/>
            <person name="Oishi K."/>
            <person name="Rigoutsos I."/>
            <person name="Sano M."/>
            <person name="Sasaki A."/>
            <person name="Sasakura Y."/>
            <person name="Shoguchi E."/>
            <person name="Shin-i T."/>
            <person name="Spagnuolo A."/>
            <person name="Stainier D."/>
            <person name="Suzuki M.M."/>
            <person name="Tassy O."/>
            <person name="Takatori N."/>
            <person name="Tokuoka M."/>
            <person name="Yagi K."/>
            <person name="Yoshizaki F."/>
            <person name="Wada S."/>
            <person name="Zhang C."/>
            <person name="Hyatt P.D."/>
            <person name="Larimer F."/>
            <person name="Detter C."/>
            <person name="Doggett N."/>
            <person name="Glavina T."/>
            <person name="Hawkins T."/>
            <person name="Richardson P."/>
            <person name="Lucas S."/>
            <person name="Kohara Y."/>
            <person name="Levine M."/>
            <person name="Satoh N."/>
            <person name="Rokhsar D.S."/>
        </authorList>
    </citation>
    <scope>NUCLEOTIDE SEQUENCE [LARGE SCALE GENOMIC DNA]</scope>
</reference>
<dbReference type="InParanoid" id="F7A9P4"/>
<reference evidence="2" key="2">
    <citation type="journal article" date="2008" name="Genome Biol.">
        <title>Improved genome assembly and evidence-based global gene model set for the chordate Ciona intestinalis: new insight into intron and operon populations.</title>
        <authorList>
            <person name="Satou Y."/>
            <person name="Mineta K."/>
            <person name="Ogasawara M."/>
            <person name="Sasakura Y."/>
            <person name="Shoguchi E."/>
            <person name="Ueno K."/>
            <person name="Yamada L."/>
            <person name="Matsumoto J."/>
            <person name="Wasserscheid J."/>
            <person name="Dewar K."/>
            <person name="Wiley G.B."/>
            <person name="Macmil S.L."/>
            <person name="Roe B.A."/>
            <person name="Zeller R.W."/>
            <person name="Hastings K.E."/>
            <person name="Lemaire P."/>
            <person name="Lindquist E."/>
            <person name="Endo T."/>
            <person name="Hotta K."/>
            <person name="Inaba K."/>
        </authorList>
    </citation>
    <scope>NUCLEOTIDE SEQUENCE [LARGE SCALE GENOMIC DNA]</scope>
    <source>
        <strain evidence="2">wild type</strain>
    </source>
</reference>
<dbReference type="STRING" id="7719.ENSCINP00000023638"/>
<evidence type="ECO:0000313" key="2">
    <source>
        <dbReference type="Ensembl" id="ENSCINP00000023638.2"/>
    </source>
</evidence>
<dbReference type="InterPro" id="IPR016024">
    <property type="entry name" value="ARM-type_fold"/>
</dbReference>
<dbReference type="InterPro" id="IPR045581">
    <property type="entry name" value="DNAPKcs_CC5"/>
</dbReference>
<protein>
    <recommendedName>
        <fullName evidence="1">DNA-dependent protein kinase catalytic subunit CC3 domain-containing protein</fullName>
    </recommendedName>
</protein>